<dbReference type="AlphaFoldDB" id="A0AAW2BEI0"/>
<dbReference type="EMBL" id="JAZDWU010000012">
    <property type="protein sequence ID" value="KAK9984425.1"/>
    <property type="molecule type" value="Genomic_DNA"/>
</dbReference>
<dbReference type="Proteomes" id="UP001459277">
    <property type="component" value="Unassembled WGS sequence"/>
</dbReference>
<feature type="compositionally biased region" description="Basic and acidic residues" evidence="1">
    <location>
        <begin position="118"/>
        <end position="131"/>
    </location>
</feature>
<feature type="compositionally biased region" description="Basic and acidic residues" evidence="1">
    <location>
        <begin position="92"/>
        <end position="109"/>
    </location>
</feature>
<reference evidence="2 3" key="1">
    <citation type="submission" date="2024-01" db="EMBL/GenBank/DDBJ databases">
        <title>A telomere-to-telomere, gap-free genome of sweet tea (Lithocarpus litseifolius).</title>
        <authorList>
            <person name="Zhou J."/>
        </authorList>
    </citation>
    <scope>NUCLEOTIDE SEQUENCE [LARGE SCALE GENOMIC DNA]</scope>
    <source>
        <strain evidence="2">Zhou-2022a</strain>
        <tissue evidence="2">Leaf</tissue>
    </source>
</reference>
<protein>
    <recommendedName>
        <fullName evidence="4">Secreted protein</fullName>
    </recommendedName>
</protein>
<keyword evidence="3" id="KW-1185">Reference proteome</keyword>
<evidence type="ECO:0000313" key="2">
    <source>
        <dbReference type="EMBL" id="KAK9984425.1"/>
    </source>
</evidence>
<evidence type="ECO:0000256" key="1">
    <source>
        <dbReference type="SAM" id="MobiDB-lite"/>
    </source>
</evidence>
<feature type="compositionally biased region" description="Basic and acidic residues" evidence="1">
    <location>
        <begin position="67"/>
        <end position="83"/>
    </location>
</feature>
<evidence type="ECO:0000313" key="3">
    <source>
        <dbReference type="Proteomes" id="UP001459277"/>
    </source>
</evidence>
<feature type="region of interest" description="Disordered" evidence="1">
    <location>
        <begin position="57"/>
        <end position="143"/>
    </location>
</feature>
<gene>
    <name evidence="2" type="ORF">SO802_033950</name>
</gene>
<comment type="caution">
    <text evidence="2">The sequence shown here is derived from an EMBL/GenBank/DDBJ whole genome shotgun (WGS) entry which is preliminary data.</text>
</comment>
<name>A0AAW2BEI0_9ROSI</name>
<organism evidence="2 3">
    <name type="scientific">Lithocarpus litseifolius</name>
    <dbReference type="NCBI Taxonomy" id="425828"/>
    <lineage>
        <taxon>Eukaryota</taxon>
        <taxon>Viridiplantae</taxon>
        <taxon>Streptophyta</taxon>
        <taxon>Embryophyta</taxon>
        <taxon>Tracheophyta</taxon>
        <taxon>Spermatophyta</taxon>
        <taxon>Magnoliopsida</taxon>
        <taxon>eudicotyledons</taxon>
        <taxon>Gunneridae</taxon>
        <taxon>Pentapetalae</taxon>
        <taxon>rosids</taxon>
        <taxon>fabids</taxon>
        <taxon>Fagales</taxon>
        <taxon>Fagaceae</taxon>
        <taxon>Lithocarpus</taxon>
    </lineage>
</organism>
<proteinExistence type="predicted"/>
<sequence length="143" mass="16112">MLTVTLWMMQQAHLCAIVGLIMRLCSTLEAALSFGITDTSLEASMGRRKRPSALVYVGEGSSHRRQRVEAQDEEAHGRQRVETEVPQTHGRQRVEAQDEEAHGRQRVETEVPQTHGRQRVEAQDEEAHISQEARPVASDDDET</sequence>
<evidence type="ECO:0008006" key="4">
    <source>
        <dbReference type="Google" id="ProtNLM"/>
    </source>
</evidence>
<accession>A0AAW2BEI0</accession>